<dbReference type="EMBL" id="UOEP01000206">
    <property type="protein sequence ID" value="VAW24170.1"/>
    <property type="molecule type" value="Genomic_DNA"/>
</dbReference>
<keyword evidence="1" id="KW-0596">Phosphopantetheine</keyword>
<organism evidence="4">
    <name type="scientific">hydrothermal vent metagenome</name>
    <dbReference type="NCBI Taxonomy" id="652676"/>
    <lineage>
        <taxon>unclassified sequences</taxon>
        <taxon>metagenomes</taxon>
        <taxon>ecological metagenomes</taxon>
    </lineage>
</organism>
<dbReference type="PROSITE" id="PS50075">
    <property type="entry name" value="CARRIER"/>
    <property type="match status" value="1"/>
</dbReference>
<dbReference type="InterPro" id="IPR009081">
    <property type="entry name" value="PP-bd_ACP"/>
</dbReference>
<dbReference type="InterPro" id="IPR036736">
    <property type="entry name" value="ACP-like_sf"/>
</dbReference>
<evidence type="ECO:0000256" key="1">
    <source>
        <dbReference type="ARBA" id="ARBA00022450"/>
    </source>
</evidence>
<dbReference type="SUPFAM" id="SSF47336">
    <property type="entry name" value="ACP-like"/>
    <property type="match status" value="1"/>
</dbReference>
<sequence>MEDTNNTIIKPKNEVREKLYQIWYDTLQTNNFGADDSFFNVGGSSLQAIPLVAKIEEAFNKEIDLYSFFTDPTISGLEKLIRANHSGQPEVPTEKEPGSNNKPGLKNFAAIKPEGGKPPFIMVHGDNCNNFLPQLLDKEQPYLGYFHLGSEGEEFGFKDLQGIVDFYIGQLLSYRPRGPYLLGGHSFGGIIAFEMAVQLQQRGFEVPLVVLSDSVIPEKNRVFRLKRGVRGRIETSFKRQLFKTYIKEGKPIPVKHRRFYILDSYQQLVEDYKPQKYNGPVLLFRASKNKSKKKFLGWDKVSNDIEMVILEGTHNEIINNKKSIEGFVNALNNKLEVIQAQLSETNEHR</sequence>
<dbReference type="Pfam" id="PF00550">
    <property type="entry name" value="PP-binding"/>
    <property type="match status" value="1"/>
</dbReference>
<dbReference type="InterPro" id="IPR001031">
    <property type="entry name" value="Thioesterase"/>
</dbReference>
<gene>
    <name evidence="4" type="ORF">MNBD_BACTEROID01-1592</name>
</gene>
<dbReference type="Gene3D" id="3.40.50.1820">
    <property type="entry name" value="alpha/beta hydrolase"/>
    <property type="match status" value="1"/>
</dbReference>
<evidence type="ECO:0000256" key="2">
    <source>
        <dbReference type="ARBA" id="ARBA00022553"/>
    </source>
</evidence>
<dbReference type="AlphaFoldDB" id="A0A3B0U560"/>
<proteinExistence type="predicted"/>
<dbReference type="SUPFAM" id="SSF53474">
    <property type="entry name" value="alpha/beta-Hydrolases"/>
    <property type="match status" value="1"/>
</dbReference>
<feature type="domain" description="Carrier" evidence="3">
    <location>
        <begin position="10"/>
        <end position="85"/>
    </location>
</feature>
<dbReference type="PANTHER" id="PTHR44845">
    <property type="entry name" value="CARRIER DOMAIN-CONTAINING PROTEIN"/>
    <property type="match status" value="1"/>
</dbReference>
<evidence type="ECO:0000259" key="3">
    <source>
        <dbReference type="PROSITE" id="PS50075"/>
    </source>
</evidence>
<reference evidence="4" key="1">
    <citation type="submission" date="2018-06" db="EMBL/GenBank/DDBJ databases">
        <authorList>
            <person name="Zhirakovskaya E."/>
        </authorList>
    </citation>
    <scope>NUCLEOTIDE SEQUENCE</scope>
</reference>
<protein>
    <submittedName>
        <fullName evidence="4">Polyketide synthase modules and related proteins</fullName>
    </submittedName>
</protein>
<dbReference type="InterPro" id="IPR029058">
    <property type="entry name" value="AB_hydrolase_fold"/>
</dbReference>
<accession>A0A3B0U560</accession>
<dbReference type="Gene3D" id="1.10.1200.10">
    <property type="entry name" value="ACP-like"/>
    <property type="match status" value="1"/>
</dbReference>
<dbReference type="PANTHER" id="PTHR44845:SF6">
    <property type="entry name" value="BETA-ALANINE-ACTIVATING ENZYME"/>
    <property type="match status" value="1"/>
</dbReference>
<evidence type="ECO:0000313" key="4">
    <source>
        <dbReference type="EMBL" id="VAW24170.1"/>
    </source>
</evidence>
<name>A0A3B0U560_9ZZZZ</name>
<keyword evidence="2" id="KW-0597">Phosphoprotein</keyword>
<dbReference type="Pfam" id="PF00975">
    <property type="entry name" value="Thioesterase"/>
    <property type="match status" value="1"/>
</dbReference>